<comment type="caution">
    <text evidence="2">The sequence shown here is derived from an EMBL/GenBank/DDBJ whole genome shotgun (WGS) entry which is preliminary data.</text>
</comment>
<gene>
    <name evidence="2" type="ORF">GJJ30_13435</name>
</gene>
<dbReference type="AlphaFoldDB" id="A0A7K0EKF7"/>
<reference evidence="2 3" key="1">
    <citation type="journal article" date="2018" name="Antonie Van Leeuwenhoek">
        <title>Larkinella terrae sp. nov., isolated from soil on Jeju Island, South Korea.</title>
        <authorList>
            <person name="Ten L.N."/>
            <person name="Jeon J."/>
            <person name="Park S.J."/>
            <person name="Park S."/>
            <person name="Lee S.Y."/>
            <person name="Kim M.K."/>
            <person name="Jung H.Y."/>
        </authorList>
    </citation>
    <scope>NUCLEOTIDE SEQUENCE [LARGE SCALE GENOMIC DNA]</scope>
    <source>
        <strain evidence="2 3">KCTC 52001</strain>
    </source>
</reference>
<accession>A0A7K0EKF7</accession>
<keyword evidence="3" id="KW-1185">Reference proteome</keyword>
<evidence type="ECO:0000313" key="3">
    <source>
        <dbReference type="Proteomes" id="UP000441754"/>
    </source>
</evidence>
<dbReference type="RefSeq" id="WP_154175886.1">
    <property type="nucleotide sequence ID" value="NZ_WJXZ01000007.1"/>
</dbReference>
<sequence length="77" mass="8995">MNLQIIHDSKGNPTGVFIPMQDWKQLKKRYRDLEQYEVEESTKEQLLSELKEAILELKAIEQGTKQARPLADLLNEL</sequence>
<protein>
    <recommendedName>
        <fullName evidence="4">Addiction module component CHP02574 family protein</fullName>
    </recommendedName>
</protein>
<dbReference type="EMBL" id="WJXZ01000007">
    <property type="protein sequence ID" value="MRS62297.1"/>
    <property type="molecule type" value="Genomic_DNA"/>
</dbReference>
<feature type="coiled-coil region" evidence="1">
    <location>
        <begin position="33"/>
        <end position="63"/>
    </location>
</feature>
<proteinExistence type="predicted"/>
<name>A0A7K0EKF7_9BACT</name>
<dbReference type="Proteomes" id="UP000441754">
    <property type="component" value="Unassembled WGS sequence"/>
</dbReference>
<evidence type="ECO:0000256" key="1">
    <source>
        <dbReference type="SAM" id="Coils"/>
    </source>
</evidence>
<keyword evidence="1" id="KW-0175">Coiled coil</keyword>
<dbReference type="OrthoDB" id="798979at2"/>
<evidence type="ECO:0008006" key="4">
    <source>
        <dbReference type="Google" id="ProtNLM"/>
    </source>
</evidence>
<organism evidence="2 3">
    <name type="scientific">Larkinella terrae</name>
    <dbReference type="NCBI Taxonomy" id="2025311"/>
    <lineage>
        <taxon>Bacteria</taxon>
        <taxon>Pseudomonadati</taxon>
        <taxon>Bacteroidota</taxon>
        <taxon>Cytophagia</taxon>
        <taxon>Cytophagales</taxon>
        <taxon>Spirosomataceae</taxon>
        <taxon>Larkinella</taxon>
    </lineage>
</organism>
<evidence type="ECO:0000313" key="2">
    <source>
        <dbReference type="EMBL" id="MRS62297.1"/>
    </source>
</evidence>